<feature type="binding site" evidence="3">
    <location>
        <position position="300"/>
    </location>
    <ligand>
        <name>Zn(2+)</name>
        <dbReference type="ChEBI" id="CHEBI:29105"/>
    </ligand>
</feature>
<evidence type="ECO:0000313" key="7">
    <source>
        <dbReference type="Proteomes" id="UP001521116"/>
    </source>
</evidence>
<feature type="binding site" evidence="3">
    <location>
        <position position="229"/>
    </location>
    <ligand>
        <name>Zn(2+)</name>
        <dbReference type="ChEBI" id="CHEBI:29105"/>
    </ligand>
</feature>
<evidence type="ECO:0000256" key="4">
    <source>
        <dbReference type="SAM" id="MobiDB-lite"/>
    </source>
</evidence>
<dbReference type="InterPro" id="IPR003726">
    <property type="entry name" value="HCY_dom"/>
</dbReference>
<feature type="binding site" evidence="3">
    <location>
        <position position="299"/>
    </location>
    <ligand>
        <name>Zn(2+)</name>
        <dbReference type="ChEBI" id="CHEBI:29105"/>
    </ligand>
</feature>
<dbReference type="PANTHER" id="PTHR11103:SF18">
    <property type="entry name" value="SLR1189 PROTEIN"/>
    <property type="match status" value="1"/>
</dbReference>
<dbReference type="Gene3D" id="3.20.20.330">
    <property type="entry name" value="Homocysteine-binding-like domain"/>
    <property type="match status" value="1"/>
</dbReference>
<organism evidence="6 7">
    <name type="scientific">Neofusicoccum ribis</name>
    <dbReference type="NCBI Taxonomy" id="45134"/>
    <lineage>
        <taxon>Eukaryota</taxon>
        <taxon>Fungi</taxon>
        <taxon>Dikarya</taxon>
        <taxon>Ascomycota</taxon>
        <taxon>Pezizomycotina</taxon>
        <taxon>Dothideomycetes</taxon>
        <taxon>Dothideomycetes incertae sedis</taxon>
        <taxon>Botryosphaeriales</taxon>
        <taxon>Botryosphaeriaceae</taxon>
        <taxon>Neofusicoccum</taxon>
    </lineage>
</organism>
<accession>A0ABR3STT4</accession>
<dbReference type="PROSITE" id="PS50970">
    <property type="entry name" value="HCY"/>
    <property type="match status" value="1"/>
</dbReference>
<keyword evidence="2 3" id="KW-0808">Transferase</keyword>
<sequence>MMASKYRDGLPQLWSAKPFLSDGGIETTLVFKYGFDLPEFAAFPVLDSEDGRKALRELYAAYVRVAIKHRTGIVLETPTWRASRPWIEKLGYPVEKVSQANAAAVELLKALREDFETEDTPMVVSGSLGPLADAYKANATTVESARYGLYDQVKALSDSGADMLSIVTITETAEAIAAIQLAQEFGLPVMVSFSVETDGRLLNGRPLGEAIAEVDTATNGYAAYFGVNCAHPLHFKAALGAMDLGIRQRIGVIRANASTKSHAELDNSDSLDRGDPAELAGHHPGLQELLPRLVVLGGCCGTDEEHVDAIASQTIRTM</sequence>
<evidence type="ECO:0000256" key="1">
    <source>
        <dbReference type="ARBA" id="ARBA00022603"/>
    </source>
</evidence>
<dbReference type="SUPFAM" id="SSF82282">
    <property type="entry name" value="Homocysteine S-methyltransferase"/>
    <property type="match status" value="1"/>
</dbReference>
<evidence type="ECO:0000313" key="6">
    <source>
        <dbReference type="EMBL" id="KAL1629692.1"/>
    </source>
</evidence>
<dbReference type="EMBL" id="JAJVDC020000053">
    <property type="protein sequence ID" value="KAL1629692.1"/>
    <property type="molecule type" value="Genomic_DNA"/>
</dbReference>
<evidence type="ECO:0000259" key="5">
    <source>
        <dbReference type="PROSITE" id="PS50970"/>
    </source>
</evidence>
<protein>
    <recommendedName>
        <fullName evidence="5">Hcy-binding domain-containing protein</fullName>
    </recommendedName>
</protein>
<name>A0ABR3STT4_9PEZI</name>
<evidence type="ECO:0000256" key="2">
    <source>
        <dbReference type="ARBA" id="ARBA00022679"/>
    </source>
</evidence>
<feature type="region of interest" description="Disordered" evidence="4">
    <location>
        <begin position="261"/>
        <end position="283"/>
    </location>
</feature>
<comment type="cofactor">
    <cofactor evidence="3">
        <name>Zn(2+)</name>
        <dbReference type="ChEBI" id="CHEBI:29105"/>
    </cofactor>
</comment>
<dbReference type="InterPro" id="IPR036589">
    <property type="entry name" value="HCY_dom_sf"/>
</dbReference>
<gene>
    <name evidence="6" type="ORF">SLS56_005346</name>
</gene>
<dbReference type="Pfam" id="PF02574">
    <property type="entry name" value="S-methyl_trans"/>
    <property type="match status" value="1"/>
</dbReference>
<proteinExistence type="predicted"/>
<keyword evidence="1 3" id="KW-0489">Methyltransferase</keyword>
<feature type="compositionally biased region" description="Basic and acidic residues" evidence="4">
    <location>
        <begin position="261"/>
        <end position="276"/>
    </location>
</feature>
<keyword evidence="7" id="KW-1185">Reference proteome</keyword>
<dbReference type="Proteomes" id="UP001521116">
    <property type="component" value="Unassembled WGS sequence"/>
</dbReference>
<comment type="caution">
    <text evidence="6">The sequence shown here is derived from an EMBL/GenBank/DDBJ whole genome shotgun (WGS) entry which is preliminary data.</text>
</comment>
<feature type="domain" description="Hcy-binding" evidence="5">
    <location>
        <begin position="7"/>
        <end position="314"/>
    </location>
</feature>
<dbReference type="PANTHER" id="PTHR11103">
    <property type="entry name" value="SLR1189 PROTEIN"/>
    <property type="match status" value="1"/>
</dbReference>
<evidence type="ECO:0000256" key="3">
    <source>
        <dbReference type="PROSITE-ProRule" id="PRU00333"/>
    </source>
</evidence>
<keyword evidence="3" id="KW-0862">Zinc</keyword>
<reference evidence="6 7" key="1">
    <citation type="submission" date="2024-02" db="EMBL/GenBank/DDBJ databases">
        <title>De novo assembly and annotation of 12 fungi associated with fruit tree decline syndrome in Ontario, Canada.</title>
        <authorList>
            <person name="Sulman M."/>
            <person name="Ellouze W."/>
            <person name="Ilyukhin E."/>
        </authorList>
    </citation>
    <scope>NUCLEOTIDE SEQUENCE [LARGE SCALE GENOMIC DNA]</scope>
    <source>
        <strain evidence="6 7">M1-105</strain>
    </source>
</reference>
<keyword evidence="3" id="KW-0479">Metal-binding</keyword>